<sequence>MNYKTIVVHVAGDANAGARYAFAGELAQSEGAHLIGLASSDVARFLRETVATNSLAPSIAPFLDTLRQRSAQALDAFERVAAGFTLPGYERRAVDEEARFSLGMLARYGDLCVLSQADATEGASLPSPGLAAEVAKNSGVPVLLVPCAQAPAWPLRRILLGWNGSREAARAMRFALPLLRRAGAVDVAIFDVDALQSGGGPELRPVTAVGQALARHGVRADLVLRDDDGGDAGAALLALAAERGADLLVMGCYGHSRLRELLLGGATRTVLRSMTLPVLMAA</sequence>
<dbReference type="PRINTS" id="PR01438">
    <property type="entry name" value="UNVRSLSTRESS"/>
</dbReference>
<feature type="domain" description="UspA" evidence="2">
    <location>
        <begin position="156"/>
        <end position="280"/>
    </location>
</feature>
<evidence type="ECO:0000256" key="1">
    <source>
        <dbReference type="ARBA" id="ARBA00008791"/>
    </source>
</evidence>
<evidence type="ECO:0000259" key="2">
    <source>
        <dbReference type="Pfam" id="PF00582"/>
    </source>
</evidence>
<dbReference type="Proteomes" id="UP000278085">
    <property type="component" value="Unassembled WGS sequence"/>
</dbReference>
<dbReference type="PANTHER" id="PTHR46268">
    <property type="entry name" value="STRESS RESPONSE PROTEIN NHAX"/>
    <property type="match status" value="1"/>
</dbReference>
<dbReference type="Gene3D" id="3.40.50.12370">
    <property type="match status" value="1"/>
</dbReference>
<protein>
    <submittedName>
        <fullName evidence="3">Universal stress protein</fullName>
    </submittedName>
</protein>
<dbReference type="CDD" id="cd00293">
    <property type="entry name" value="USP-like"/>
    <property type="match status" value="1"/>
</dbReference>
<dbReference type="AlphaFoldDB" id="A0A430HFD1"/>
<comment type="similarity">
    <text evidence="1">Belongs to the universal stress protein A family.</text>
</comment>
<proteinExistence type="inferred from homology"/>
<evidence type="ECO:0000313" key="3">
    <source>
        <dbReference type="EMBL" id="RSZ56264.1"/>
    </source>
</evidence>
<reference evidence="3 4" key="1">
    <citation type="submission" date="2018-12" db="EMBL/GenBank/DDBJ databases">
        <authorList>
            <person name="Yang E."/>
        </authorList>
    </citation>
    <scope>NUCLEOTIDE SEQUENCE [LARGE SCALE GENOMIC DNA]</scope>
    <source>
        <strain evidence="3 4">SOD</strain>
    </source>
</reference>
<dbReference type="InterPro" id="IPR006015">
    <property type="entry name" value="Universal_stress_UspA"/>
</dbReference>
<keyword evidence="4" id="KW-1185">Reference proteome</keyword>
<dbReference type="PANTHER" id="PTHR46268:SF15">
    <property type="entry name" value="UNIVERSAL STRESS PROTEIN HP_0031"/>
    <property type="match status" value="1"/>
</dbReference>
<dbReference type="RefSeq" id="WP_229427287.1">
    <property type="nucleotide sequence ID" value="NZ_CP051166.1"/>
</dbReference>
<accession>A0A430HFD1</accession>
<organism evidence="3 4">
    <name type="scientific">Massilia atriviolacea</name>
    <dbReference type="NCBI Taxonomy" id="2495579"/>
    <lineage>
        <taxon>Bacteria</taxon>
        <taxon>Pseudomonadati</taxon>
        <taxon>Pseudomonadota</taxon>
        <taxon>Betaproteobacteria</taxon>
        <taxon>Burkholderiales</taxon>
        <taxon>Oxalobacteraceae</taxon>
        <taxon>Telluria group</taxon>
        <taxon>Massilia</taxon>
    </lineage>
</organism>
<dbReference type="EMBL" id="RXLQ01000017">
    <property type="protein sequence ID" value="RSZ56264.1"/>
    <property type="molecule type" value="Genomic_DNA"/>
</dbReference>
<dbReference type="Pfam" id="PF00582">
    <property type="entry name" value="Usp"/>
    <property type="match status" value="1"/>
</dbReference>
<comment type="caution">
    <text evidence="3">The sequence shown here is derived from an EMBL/GenBank/DDBJ whole genome shotgun (WGS) entry which is preliminary data.</text>
</comment>
<dbReference type="InterPro" id="IPR006016">
    <property type="entry name" value="UspA"/>
</dbReference>
<gene>
    <name evidence="3" type="ORF">EJB06_25555</name>
</gene>
<name>A0A430HFD1_9BURK</name>
<evidence type="ECO:0000313" key="4">
    <source>
        <dbReference type="Proteomes" id="UP000278085"/>
    </source>
</evidence>
<dbReference type="SUPFAM" id="SSF52402">
    <property type="entry name" value="Adenine nucleotide alpha hydrolases-like"/>
    <property type="match status" value="2"/>
</dbReference>